<sequence>MERMVRSHTLRTVYCSSLHAQKASNANIRLTTRAFSAVTSHQNEADSNASPIRKVSMPSRPRPIDARSLGARRVAPDQANIIRAPQLRLKRGTFIRGRPGATGGARGGAAAGRTNAKARGAGAAGARRQRRRRDDDEDPSEAGRESDLDAVFKEVQDAKKPKTVRYTPVTYDAAALKDTWPSLPTGTTGSTGTVVERLNLMSRRYGHGYVSPQELAKRLFEGERVFFSSEEEKKTVMEEVTRLAQDRADKLSQRKGDVIEPEDSSFVSIKDEERKALVGQIVRGEYEGWQKGTVRHPVLDEVQRQLYNNETYRLAGKQAEFMSKFQSLLASAQRAKRATP</sequence>
<feature type="compositionally biased region" description="Basic and acidic residues" evidence="1">
    <location>
        <begin position="141"/>
        <end position="150"/>
    </location>
</feature>
<organism evidence="2 3">
    <name type="scientific">Talaromyces pinophilus</name>
    <name type="common">Penicillium pinophilum</name>
    <dbReference type="NCBI Taxonomy" id="128442"/>
    <lineage>
        <taxon>Eukaryota</taxon>
        <taxon>Fungi</taxon>
        <taxon>Dikarya</taxon>
        <taxon>Ascomycota</taxon>
        <taxon>Pezizomycotina</taxon>
        <taxon>Eurotiomycetes</taxon>
        <taxon>Eurotiomycetidae</taxon>
        <taxon>Eurotiales</taxon>
        <taxon>Trichocomaceae</taxon>
        <taxon>Talaromyces</taxon>
        <taxon>Talaromyces sect. Talaromyces</taxon>
    </lineage>
</organism>
<dbReference type="EMBL" id="DF933829">
    <property type="protein sequence ID" value="GAM38783.1"/>
    <property type="molecule type" value="Genomic_DNA"/>
</dbReference>
<accession>A0A6V8HC58</accession>
<evidence type="ECO:0000256" key="1">
    <source>
        <dbReference type="SAM" id="MobiDB-lite"/>
    </source>
</evidence>
<feature type="compositionally biased region" description="Polar residues" evidence="1">
    <location>
        <begin position="40"/>
        <end position="50"/>
    </location>
</feature>
<comment type="caution">
    <text evidence="2">The sequence shown here is derived from an EMBL/GenBank/DDBJ whole genome shotgun (WGS) entry which is preliminary data.</text>
</comment>
<reference evidence="3" key="1">
    <citation type="journal article" date="2015" name="Genome Announc.">
        <title>Draft genome sequence of Talaromyces cellulolyticus strain Y-94, a source of lignocellulosic biomass-degrading enzymes.</title>
        <authorList>
            <person name="Fujii T."/>
            <person name="Koike H."/>
            <person name="Sawayama S."/>
            <person name="Yano S."/>
            <person name="Inoue H."/>
        </authorList>
    </citation>
    <scope>NUCLEOTIDE SEQUENCE [LARGE SCALE GENOMIC DNA]</scope>
    <source>
        <strain evidence="3">Y-94</strain>
    </source>
</reference>
<feature type="compositionally biased region" description="Gly residues" evidence="1">
    <location>
        <begin position="100"/>
        <end position="110"/>
    </location>
</feature>
<dbReference type="Proteomes" id="UP000053095">
    <property type="component" value="Unassembled WGS sequence"/>
</dbReference>
<evidence type="ECO:0000313" key="2">
    <source>
        <dbReference type="EMBL" id="GAM38783.1"/>
    </source>
</evidence>
<feature type="compositionally biased region" description="Low complexity" evidence="1">
    <location>
        <begin position="111"/>
        <end position="126"/>
    </location>
</feature>
<name>A0A6V8HC58_TALPI</name>
<protein>
    <submittedName>
        <fullName evidence="2">Uncharacterized protein</fullName>
    </submittedName>
</protein>
<evidence type="ECO:0000313" key="3">
    <source>
        <dbReference type="Proteomes" id="UP000053095"/>
    </source>
</evidence>
<keyword evidence="3" id="KW-1185">Reference proteome</keyword>
<gene>
    <name evidence="2" type="ORF">TCE0_033r09798</name>
</gene>
<feature type="region of interest" description="Disordered" evidence="1">
    <location>
        <begin position="40"/>
        <end position="69"/>
    </location>
</feature>
<proteinExistence type="predicted"/>
<feature type="region of interest" description="Disordered" evidence="1">
    <location>
        <begin position="95"/>
        <end position="150"/>
    </location>
</feature>
<dbReference type="AlphaFoldDB" id="A0A6V8HC58"/>